<evidence type="ECO:0000256" key="3">
    <source>
        <dbReference type="HAMAP-Rule" id="MF_01660"/>
    </source>
</evidence>
<comment type="similarity">
    <text evidence="3">Belongs to the AB hydrolase superfamily. MenH family.</text>
</comment>
<comment type="pathway">
    <text evidence="3">Quinol/quinone metabolism; menaquinone biosynthesis.</text>
</comment>
<dbReference type="GO" id="GO:0009234">
    <property type="term" value="P:menaquinone biosynthetic process"/>
    <property type="evidence" value="ECO:0007669"/>
    <property type="project" value="UniProtKB-UniRule"/>
</dbReference>
<accession>A0AA37TIQ0</accession>
<comment type="catalytic activity">
    <reaction evidence="3">
        <text>5-enolpyruvoyl-6-hydroxy-2-succinyl-cyclohex-3-ene-1-carboxylate = (1R,6R)-6-hydroxy-2-succinyl-cyclohexa-2,4-diene-1-carboxylate + pyruvate</text>
        <dbReference type="Rhea" id="RHEA:25597"/>
        <dbReference type="ChEBI" id="CHEBI:15361"/>
        <dbReference type="ChEBI" id="CHEBI:58689"/>
        <dbReference type="ChEBI" id="CHEBI:58818"/>
        <dbReference type="EC" id="4.2.99.20"/>
    </reaction>
</comment>
<comment type="pathway">
    <text evidence="3">Quinol/quinone metabolism; 1,4-dihydroxy-2-naphthoate biosynthesis; 1,4-dihydroxy-2-naphthoate from chorismate: step 3/7.</text>
</comment>
<organism evidence="5 6">
    <name type="scientific">Paraferrimonas haliotis</name>
    <dbReference type="NCBI Taxonomy" id="2013866"/>
    <lineage>
        <taxon>Bacteria</taxon>
        <taxon>Pseudomonadati</taxon>
        <taxon>Pseudomonadota</taxon>
        <taxon>Gammaproteobacteria</taxon>
        <taxon>Alteromonadales</taxon>
        <taxon>Ferrimonadaceae</taxon>
        <taxon>Paraferrimonas</taxon>
    </lineage>
</organism>
<evidence type="ECO:0000256" key="2">
    <source>
        <dbReference type="ARBA" id="ARBA00023239"/>
    </source>
</evidence>
<keyword evidence="2 3" id="KW-0456">Lyase</keyword>
<dbReference type="AlphaFoldDB" id="A0AA37TIQ0"/>
<keyword evidence="1 3" id="KW-0474">Menaquinone biosynthesis</keyword>
<reference evidence="5 6" key="1">
    <citation type="journal article" date="2014" name="Int. J. Syst. Evol. Microbiol.">
        <title>Complete genome sequence of Corynebacterium casei LMG S-19264T (=DSM 44701T), isolated from a smear-ripened cheese.</title>
        <authorList>
            <consortium name="US DOE Joint Genome Institute (JGI-PGF)"/>
            <person name="Walter F."/>
            <person name="Albersmeier A."/>
            <person name="Kalinowski J."/>
            <person name="Ruckert C."/>
        </authorList>
    </citation>
    <scope>NUCLEOTIDE SEQUENCE [LARGE SCALE GENOMIC DNA]</scope>
    <source>
        <strain evidence="5 6">NBRC 112785</strain>
    </source>
</reference>
<dbReference type="EC" id="4.2.99.20" evidence="3"/>
<keyword evidence="6" id="KW-1185">Reference proteome</keyword>
<name>A0AA37TIQ0_9GAMM</name>
<comment type="subunit">
    <text evidence="3">Monomer.</text>
</comment>
<comment type="caution">
    <text evidence="5">The sequence shown here is derived from an EMBL/GenBank/DDBJ whole genome shotgun (WGS) entry which is preliminary data.</text>
</comment>
<evidence type="ECO:0000313" key="6">
    <source>
        <dbReference type="Proteomes" id="UP001157439"/>
    </source>
</evidence>
<dbReference type="SUPFAM" id="SSF53474">
    <property type="entry name" value="alpha/beta-Hydrolases"/>
    <property type="match status" value="1"/>
</dbReference>
<protein>
    <recommendedName>
        <fullName evidence="3">Putative 2-succinyl-6-hydroxy-2,4-cyclohexadiene-1-carboxylate synthase</fullName>
        <shortName evidence="3">SHCHC synthase</shortName>
        <ecNumber evidence="3">4.2.99.20</ecNumber>
    </recommendedName>
</protein>
<dbReference type="PANTHER" id="PTHR42916">
    <property type="entry name" value="2-SUCCINYL-5-ENOLPYRUVYL-6-HYDROXY-3-CYCLOHEXENE-1-CARBOXYLATE SYNTHASE"/>
    <property type="match status" value="1"/>
</dbReference>
<dbReference type="InterPro" id="IPR029058">
    <property type="entry name" value="AB_hydrolase_fold"/>
</dbReference>
<dbReference type="PANTHER" id="PTHR42916:SF1">
    <property type="entry name" value="PROTEIN PHYLLO, CHLOROPLASTIC"/>
    <property type="match status" value="1"/>
</dbReference>
<sequence length="261" mass="29362">MLTIHQVFTTPSKPKLLLLHGFLGNHRDWSQVLNSLSQGFDVYLVDLPGHGDSGHVSVNDLQQLLKLLHLSIGANVSGPYHLLGYSMGGRLALHYANFCHQHNVDDILSLTLEACHPGLTDSQQQTQRWQSDQGWAKRFANEPLETVLNDWYLQPVFAELTPQQRQTLIEARLTNNGEALANMMTIMSLANQPNFWDLPQSLNYSVHYLVGALDSKFLGLAHQWQQHSPKLSYQVIADAGHNVHRAQSHAFSQAVQHQLEP</sequence>
<dbReference type="InterPro" id="IPR022485">
    <property type="entry name" value="SHCHC_synthase_MenH"/>
</dbReference>
<dbReference type="RefSeq" id="WP_095500163.1">
    <property type="nucleotide sequence ID" value="NZ_BSPO01000001.1"/>
</dbReference>
<evidence type="ECO:0000313" key="5">
    <source>
        <dbReference type="EMBL" id="GLS82087.1"/>
    </source>
</evidence>
<gene>
    <name evidence="3 5" type="primary">menH</name>
    <name evidence="5" type="ORF">GCM10007894_00640</name>
</gene>
<dbReference type="Proteomes" id="UP001157439">
    <property type="component" value="Unassembled WGS sequence"/>
</dbReference>
<dbReference type="EMBL" id="BSPO01000001">
    <property type="protein sequence ID" value="GLS82087.1"/>
    <property type="molecule type" value="Genomic_DNA"/>
</dbReference>
<dbReference type="Pfam" id="PF12697">
    <property type="entry name" value="Abhydrolase_6"/>
    <property type="match status" value="1"/>
</dbReference>
<feature type="domain" description="AB hydrolase-1" evidence="4">
    <location>
        <begin position="16"/>
        <end position="253"/>
    </location>
</feature>
<dbReference type="NCBIfam" id="TIGR03695">
    <property type="entry name" value="menH_SHCHC"/>
    <property type="match status" value="1"/>
</dbReference>
<dbReference type="GO" id="GO:0070205">
    <property type="term" value="F:2-succinyl-6-hydroxy-2,4-cyclohexadiene-1-carboxylate synthase activity"/>
    <property type="evidence" value="ECO:0007669"/>
    <property type="project" value="UniProtKB-UniRule"/>
</dbReference>
<proteinExistence type="inferred from homology"/>
<dbReference type="HAMAP" id="MF_01660">
    <property type="entry name" value="MenH"/>
    <property type="match status" value="1"/>
</dbReference>
<dbReference type="NCBIfam" id="NF008340">
    <property type="entry name" value="PRK11126.1"/>
    <property type="match status" value="1"/>
</dbReference>
<evidence type="ECO:0000259" key="4">
    <source>
        <dbReference type="Pfam" id="PF12697"/>
    </source>
</evidence>
<comment type="function">
    <text evidence="3">Catalyzes a proton abstraction reaction that results in 2,5-elimination of pyruvate from 2-succinyl-5-enolpyruvyl-6-hydroxy-3-cyclohexene-1-carboxylate (SEPHCHC) and the formation of 2-succinyl-6-hydroxy-2,4-cyclohexadiene-1-carboxylate (SHCHC).</text>
</comment>
<dbReference type="InterPro" id="IPR000073">
    <property type="entry name" value="AB_hydrolase_1"/>
</dbReference>
<evidence type="ECO:0000256" key="1">
    <source>
        <dbReference type="ARBA" id="ARBA00022428"/>
    </source>
</evidence>
<dbReference type="Gene3D" id="3.40.50.1820">
    <property type="entry name" value="alpha/beta hydrolase"/>
    <property type="match status" value="1"/>
</dbReference>